<comment type="caution">
    <text evidence="3">The sequence shown here is derived from an EMBL/GenBank/DDBJ whole genome shotgun (WGS) entry which is preliminary data.</text>
</comment>
<feature type="signal peptide" evidence="2">
    <location>
        <begin position="1"/>
        <end position="19"/>
    </location>
</feature>
<evidence type="ECO:0000256" key="2">
    <source>
        <dbReference type="SAM" id="SignalP"/>
    </source>
</evidence>
<reference evidence="3 4" key="1">
    <citation type="submission" date="2019-12" db="EMBL/GenBank/DDBJ databases">
        <title>Novel species isolated from a subtropical stream in China.</title>
        <authorList>
            <person name="Lu H."/>
        </authorList>
    </citation>
    <scope>NUCLEOTIDE SEQUENCE [LARGE SCALE GENOMIC DNA]</scope>
    <source>
        <strain evidence="3 4">FT127W</strain>
    </source>
</reference>
<feature type="compositionally biased region" description="Low complexity" evidence="1">
    <location>
        <begin position="30"/>
        <end position="74"/>
    </location>
</feature>
<protein>
    <recommendedName>
        <fullName evidence="5">Lipoprotein</fullName>
    </recommendedName>
</protein>
<proteinExistence type="predicted"/>
<dbReference type="EMBL" id="WWCU01000018">
    <property type="protein sequence ID" value="MYN08923.1"/>
    <property type="molecule type" value="Genomic_DNA"/>
</dbReference>
<dbReference type="Proteomes" id="UP000450676">
    <property type="component" value="Unassembled WGS sequence"/>
</dbReference>
<dbReference type="PROSITE" id="PS51257">
    <property type="entry name" value="PROKAR_LIPOPROTEIN"/>
    <property type="match status" value="1"/>
</dbReference>
<evidence type="ECO:0000313" key="3">
    <source>
        <dbReference type="EMBL" id="MYN08923.1"/>
    </source>
</evidence>
<gene>
    <name evidence="3" type="ORF">GTP77_16465</name>
</gene>
<feature type="region of interest" description="Disordered" evidence="1">
    <location>
        <begin position="23"/>
        <end position="78"/>
    </location>
</feature>
<dbReference type="RefSeq" id="WP_161073240.1">
    <property type="nucleotide sequence ID" value="NZ_WWCU01000018.1"/>
</dbReference>
<evidence type="ECO:0000313" key="4">
    <source>
        <dbReference type="Proteomes" id="UP000450676"/>
    </source>
</evidence>
<keyword evidence="4" id="KW-1185">Reference proteome</keyword>
<evidence type="ECO:0000256" key="1">
    <source>
        <dbReference type="SAM" id="MobiDB-lite"/>
    </source>
</evidence>
<keyword evidence="2" id="KW-0732">Signal</keyword>
<dbReference type="AlphaFoldDB" id="A0A7X4KN81"/>
<sequence length="149" mass="14987">MNIKHTLLACALMALAGCASDSQWQGNGGTSSTSNTGSQATSSTSSTSSMAGTAGASTSPGMQSTGSGSGVVQSIDQITRQDAMAMGMSMGMASGAAAAGGTMGSPMDKVYRITVRMDDGTTQTVMAESMPSYKNGDRVRYANGVVTRE</sequence>
<feature type="chain" id="PRO_5031407580" description="Lipoprotein" evidence="2">
    <location>
        <begin position="20"/>
        <end position="149"/>
    </location>
</feature>
<name>A0A7X4KN81_9BURK</name>
<evidence type="ECO:0008006" key="5">
    <source>
        <dbReference type="Google" id="ProtNLM"/>
    </source>
</evidence>
<accession>A0A7X4KN81</accession>
<organism evidence="3 4">
    <name type="scientific">Pseudoduganella aquatica</name>
    <dbReference type="NCBI Taxonomy" id="2660641"/>
    <lineage>
        <taxon>Bacteria</taxon>
        <taxon>Pseudomonadati</taxon>
        <taxon>Pseudomonadota</taxon>
        <taxon>Betaproteobacteria</taxon>
        <taxon>Burkholderiales</taxon>
        <taxon>Oxalobacteraceae</taxon>
        <taxon>Telluria group</taxon>
        <taxon>Pseudoduganella</taxon>
    </lineage>
</organism>